<name>A0A1S5Q896_9CAUD</name>
<evidence type="ECO:0000313" key="2">
    <source>
        <dbReference type="Proteomes" id="UP000230040"/>
    </source>
</evidence>
<reference evidence="1 2" key="1">
    <citation type="journal article" date="2016" name="PLoS ONE">
        <title>Genomic Characterization of the Novel Aeromonas hydrophila Phage Ahp1 Suggests the Derivation of a New Subgroup from phiKMV-Like Family.</title>
        <authorList>
            <person name="Wang J.B."/>
            <person name="Lin N.T."/>
            <person name="Tseng Y.H."/>
            <person name="Weng S.F."/>
        </authorList>
    </citation>
    <scope>NUCLEOTIDE SEQUENCE [LARGE SCALE GENOMIC DNA]</scope>
</reference>
<sequence>MVDPNQDSLTTPRINTMTTTTKATAKATEVKAAPAIDLMKSILDDAKLDDMIAKVIKASGTLQDQIQKVGIAIMAHAYKHGDYSRATTLVNGLGSGVRKAALVEWFYRAGLKVDEQTDAFIGWQGADFIKKHWGRITETKWYDCKPENVWGGFDLNAELAKLIKRAEQAGKKAEQLRQAGKPVADDAVKLDAETLSKLRGMVQA</sequence>
<protein>
    <submittedName>
        <fullName evidence="1">Uncharacterized protein</fullName>
    </submittedName>
</protein>
<dbReference type="Proteomes" id="UP000230040">
    <property type="component" value="Segment"/>
</dbReference>
<accession>A0A1S5Q896</accession>
<proteinExistence type="predicted"/>
<organism evidence="1 2">
    <name type="scientific">Aeromonas phage Ahp1</name>
    <dbReference type="NCBI Taxonomy" id="1747286"/>
    <lineage>
        <taxon>Viruses</taxon>
        <taxon>Duplodnaviria</taxon>
        <taxon>Heunggongvirae</taxon>
        <taxon>Uroviricota</taxon>
        <taxon>Caudoviricetes</taxon>
        <taxon>Autographivirales</taxon>
        <taxon>Autonotataviridae</taxon>
        <taxon>Melnykvirinae</taxon>
        <taxon>Ahphunavirus</taxon>
        <taxon>Ahphunavirus Ahp1</taxon>
    </lineage>
</organism>
<evidence type="ECO:0000313" key="1">
    <source>
        <dbReference type="EMBL" id="ALP47721.1"/>
    </source>
</evidence>
<keyword evidence="2" id="KW-1185">Reference proteome</keyword>
<dbReference type="EMBL" id="KT949345">
    <property type="protein sequence ID" value="ALP47721.1"/>
    <property type="molecule type" value="Genomic_DNA"/>
</dbReference>
<gene>
    <name evidence="1" type="ORF">Ahp1_02</name>
</gene>